<organism evidence="2 3">
    <name type="scientific">Porites evermanni</name>
    <dbReference type="NCBI Taxonomy" id="104178"/>
    <lineage>
        <taxon>Eukaryota</taxon>
        <taxon>Metazoa</taxon>
        <taxon>Cnidaria</taxon>
        <taxon>Anthozoa</taxon>
        <taxon>Hexacorallia</taxon>
        <taxon>Scleractinia</taxon>
        <taxon>Fungiina</taxon>
        <taxon>Poritidae</taxon>
        <taxon>Porites</taxon>
    </lineage>
</organism>
<accession>A0ABN8SHQ9</accession>
<dbReference type="Proteomes" id="UP001159427">
    <property type="component" value="Unassembled WGS sequence"/>
</dbReference>
<comment type="caution">
    <text evidence="2">The sequence shown here is derived from an EMBL/GenBank/DDBJ whole genome shotgun (WGS) entry which is preliminary data.</text>
</comment>
<gene>
    <name evidence="2" type="ORF">PEVE_00021407</name>
</gene>
<feature type="compositionally biased region" description="Basic and acidic residues" evidence="1">
    <location>
        <begin position="36"/>
        <end position="49"/>
    </location>
</feature>
<evidence type="ECO:0000256" key="1">
    <source>
        <dbReference type="SAM" id="MobiDB-lite"/>
    </source>
</evidence>
<feature type="region of interest" description="Disordered" evidence="1">
    <location>
        <begin position="1"/>
        <end position="49"/>
    </location>
</feature>
<keyword evidence="3" id="KW-1185">Reference proteome</keyword>
<evidence type="ECO:0000313" key="2">
    <source>
        <dbReference type="EMBL" id="CAH3191194.1"/>
    </source>
</evidence>
<proteinExistence type="predicted"/>
<protein>
    <submittedName>
        <fullName evidence="2">Uncharacterized protein</fullName>
    </submittedName>
</protein>
<feature type="compositionally biased region" description="Low complexity" evidence="1">
    <location>
        <begin position="1"/>
        <end position="13"/>
    </location>
</feature>
<dbReference type="EMBL" id="CALNXI010002866">
    <property type="protein sequence ID" value="CAH3191194.1"/>
    <property type="molecule type" value="Genomic_DNA"/>
</dbReference>
<feature type="non-terminal residue" evidence="2">
    <location>
        <position position="1"/>
    </location>
</feature>
<evidence type="ECO:0000313" key="3">
    <source>
        <dbReference type="Proteomes" id="UP001159427"/>
    </source>
</evidence>
<name>A0ABN8SHQ9_9CNID</name>
<sequence length="132" mass="14631">IASSSSTSTSTNSGAVPRALISRERVPKSNTRKYKERGNTDPKNVSPRDRIEEFPGKNLCLRGGKLFCNGCKEILSSKKSILKNYLASKKHAAGKEKLKVTKKRDHVRTCVFAMLKTVRLEGGLYECSLKSN</sequence>
<reference evidence="2 3" key="1">
    <citation type="submission" date="2022-05" db="EMBL/GenBank/DDBJ databases">
        <authorList>
            <consortium name="Genoscope - CEA"/>
            <person name="William W."/>
        </authorList>
    </citation>
    <scope>NUCLEOTIDE SEQUENCE [LARGE SCALE GENOMIC DNA]</scope>
</reference>